<keyword evidence="2" id="KW-0121">Carboxypeptidase</keyword>
<evidence type="ECO:0000313" key="9">
    <source>
        <dbReference type="Proteomes" id="UP001175000"/>
    </source>
</evidence>
<keyword evidence="4 7" id="KW-0732">Signal</keyword>
<keyword evidence="3" id="KW-0645">Protease</keyword>
<dbReference type="Gene3D" id="3.40.50.1820">
    <property type="entry name" value="alpha/beta hydrolase"/>
    <property type="match status" value="1"/>
</dbReference>
<evidence type="ECO:0000256" key="3">
    <source>
        <dbReference type="ARBA" id="ARBA00022670"/>
    </source>
</evidence>
<dbReference type="EMBL" id="JAULSU010000002">
    <property type="protein sequence ID" value="KAK0627042.1"/>
    <property type="molecule type" value="Genomic_DNA"/>
</dbReference>
<keyword evidence="9" id="KW-1185">Reference proteome</keyword>
<comment type="caution">
    <text evidence="8">The sequence shown here is derived from an EMBL/GenBank/DDBJ whole genome shotgun (WGS) entry which is preliminary data.</text>
</comment>
<evidence type="ECO:0000256" key="2">
    <source>
        <dbReference type="ARBA" id="ARBA00022645"/>
    </source>
</evidence>
<evidence type="ECO:0000256" key="5">
    <source>
        <dbReference type="ARBA" id="ARBA00022801"/>
    </source>
</evidence>
<proteinExistence type="inferred from homology"/>
<dbReference type="GO" id="GO:0004185">
    <property type="term" value="F:serine-type carboxypeptidase activity"/>
    <property type="evidence" value="ECO:0007669"/>
    <property type="project" value="InterPro"/>
</dbReference>
<dbReference type="PANTHER" id="PTHR11802:SF189">
    <property type="entry name" value="CARBOXYPEPTIDASE"/>
    <property type="match status" value="1"/>
</dbReference>
<dbReference type="PANTHER" id="PTHR11802">
    <property type="entry name" value="SERINE PROTEASE FAMILY S10 SERINE CARBOXYPEPTIDASE"/>
    <property type="match status" value="1"/>
</dbReference>
<evidence type="ECO:0000313" key="8">
    <source>
        <dbReference type="EMBL" id="KAK0627042.1"/>
    </source>
</evidence>
<keyword evidence="5 8" id="KW-0378">Hydrolase</keyword>
<dbReference type="InterPro" id="IPR001563">
    <property type="entry name" value="Peptidase_S10"/>
</dbReference>
<evidence type="ECO:0000256" key="7">
    <source>
        <dbReference type="SAM" id="SignalP"/>
    </source>
</evidence>
<dbReference type="PRINTS" id="PR00724">
    <property type="entry name" value="CRBOXYPTASEC"/>
</dbReference>
<dbReference type="InterPro" id="IPR029058">
    <property type="entry name" value="AB_hydrolase_fold"/>
</dbReference>
<dbReference type="Pfam" id="PF00450">
    <property type="entry name" value="Peptidase_S10"/>
    <property type="match status" value="1"/>
</dbReference>
<sequence>MILRSYSFAWVFAAVVALLPLVESTGGGGGGWGNPSITFREVHICETTPYTKSYSGYITLPSSPDTKIFFWLFESRHLNPRTAPLTVWLNGGPGAASMTQAVNGHNGPCVVQSSGNSTAVNPWSWNKASNVLYIDQPAGTGFSHGDNLADTTARSANQVAEAVRVWRNHWKFSEYKRESINIWSQSYGGHFAPAIAVLLKNHMRINSVGVINGIFDILVQAPSYPTFAVNNTYIKTVPDEAAAAALQAMTMPGGCADQAAACRQLQQAYDPQNTGANSTVNADCFGAFQFCWGNVYYVYEAVSGRSPFDIKQLLPDPIPSPLGDEFLSKPWVRQALGAQVPYADANDTINTAFLLNGDFLRSYTPELSTLLNASVKVALVYGDRDYRANWFGGEALSLALNFPGKAAFSAKPYANIITGGYVPAVKGKVRQYGALSFSVVHEAGHEVPYYQGEAALRIFERTLGGKAVATGL</sequence>
<dbReference type="GO" id="GO:0006508">
    <property type="term" value="P:proteolysis"/>
    <property type="evidence" value="ECO:0007669"/>
    <property type="project" value="UniProtKB-KW"/>
</dbReference>
<evidence type="ECO:0000256" key="1">
    <source>
        <dbReference type="ARBA" id="ARBA00009431"/>
    </source>
</evidence>
<reference evidence="8" key="1">
    <citation type="submission" date="2023-06" db="EMBL/GenBank/DDBJ databases">
        <title>Genome-scale phylogeny and comparative genomics of the fungal order Sordariales.</title>
        <authorList>
            <consortium name="Lawrence Berkeley National Laboratory"/>
            <person name="Hensen N."/>
            <person name="Bonometti L."/>
            <person name="Westerberg I."/>
            <person name="Brannstrom I.O."/>
            <person name="Guillou S."/>
            <person name="Cros-Aarteil S."/>
            <person name="Calhoun S."/>
            <person name="Haridas S."/>
            <person name="Kuo A."/>
            <person name="Mondo S."/>
            <person name="Pangilinan J."/>
            <person name="Riley R."/>
            <person name="Labutti K."/>
            <person name="Andreopoulos B."/>
            <person name="Lipzen A."/>
            <person name="Chen C."/>
            <person name="Yanf M."/>
            <person name="Daum C."/>
            <person name="Ng V."/>
            <person name="Clum A."/>
            <person name="Steindorff A."/>
            <person name="Ohm R."/>
            <person name="Martin F."/>
            <person name="Silar P."/>
            <person name="Natvig D."/>
            <person name="Lalanne C."/>
            <person name="Gautier V."/>
            <person name="Ament-Velasquez S.L."/>
            <person name="Kruys A."/>
            <person name="Hutchinson M.I."/>
            <person name="Powell A.J."/>
            <person name="Barry K."/>
            <person name="Miller A.N."/>
            <person name="Grigoriev I.V."/>
            <person name="Debuchy R."/>
            <person name="Gladieux P."/>
            <person name="Thoren M.H."/>
            <person name="Johannesson H."/>
        </authorList>
    </citation>
    <scope>NUCLEOTIDE SEQUENCE</scope>
    <source>
        <strain evidence="8">CBS 606.72</strain>
    </source>
</reference>
<dbReference type="AlphaFoldDB" id="A0AA39X4Z7"/>
<gene>
    <name evidence="8" type="ORF">B0T14DRAFT_552153</name>
</gene>
<evidence type="ECO:0000256" key="4">
    <source>
        <dbReference type="ARBA" id="ARBA00022729"/>
    </source>
</evidence>
<name>A0AA39X4Z7_9PEZI</name>
<dbReference type="Proteomes" id="UP001175000">
    <property type="component" value="Unassembled WGS sequence"/>
</dbReference>
<comment type="similarity">
    <text evidence="1">Belongs to the peptidase S10 family.</text>
</comment>
<feature type="signal peptide" evidence="7">
    <location>
        <begin position="1"/>
        <end position="24"/>
    </location>
</feature>
<accession>A0AA39X4Z7</accession>
<dbReference type="SUPFAM" id="SSF53474">
    <property type="entry name" value="alpha/beta-Hydrolases"/>
    <property type="match status" value="1"/>
</dbReference>
<dbReference type="GO" id="GO:0000324">
    <property type="term" value="C:fungal-type vacuole"/>
    <property type="evidence" value="ECO:0007669"/>
    <property type="project" value="TreeGrafter"/>
</dbReference>
<evidence type="ECO:0000256" key="6">
    <source>
        <dbReference type="ARBA" id="ARBA00023180"/>
    </source>
</evidence>
<organism evidence="8 9">
    <name type="scientific">Immersiella caudata</name>
    <dbReference type="NCBI Taxonomy" id="314043"/>
    <lineage>
        <taxon>Eukaryota</taxon>
        <taxon>Fungi</taxon>
        <taxon>Dikarya</taxon>
        <taxon>Ascomycota</taxon>
        <taxon>Pezizomycotina</taxon>
        <taxon>Sordariomycetes</taxon>
        <taxon>Sordariomycetidae</taxon>
        <taxon>Sordariales</taxon>
        <taxon>Lasiosphaeriaceae</taxon>
        <taxon>Immersiella</taxon>
    </lineage>
</organism>
<keyword evidence="6" id="KW-0325">Glycoprotein</keyword>
<feature type="chain" id="PRO_5041358768" evidence="7">
    <location>
        <begin position="25"/>
        <end position="472"/>
    </location>
</feature>
<protein>
    <submittedName>
        <fullName evidence="8">Alpha/Beta hydrolase protein</fullName>
    </submittedName>
</protein>